<dbReference type="GO" id="GO:0032259">
    <property type="term" value="P:methylation"/>
    <property type="evidence" value="ECO:0007669"/>
    <property type="project" value="UniProtKB-KW"/>
</dbReference>
<dbReference type="InterPro" id="IPR052514">
    <property type="entry name" value="SAM-dependent_MTase"/>
</dbReference>
<dbReference type="InterPro" id="IPR029063">
    <property type="entry name" value="SAM-dependent_MTases_sf"/>
</dbReference>
<keyword evidence="2" id="KW-0808">Transferase</keyword>
<dbReference type="Proteomes" id="UP000829992">
    <property type="component" value="Chromosome"/>
</dbReference>
<dbReference type="RefSeq" id="WP_249588707.1">
    <property type="nucleotide sequence ID" value="NZ_BAAAQL010000025.1"/>
</dbReference>
<dbReference type="Gene3D" id="3.40.50.150">
    <property type="entry name" value="Vaccinia Virus protein VP39"/>
    <property type="match status" value="1"/>
</dbReference>
<dbReference type="InterPro" id="IPR006342">
    <property type="entry name" value="FkbM_mtfrase"/>
</dbReference>
<feature type="domain" description="Methyltransferase FkbM" evidence="1">
    <location>
        <begin position="97"/>
        <end position="263"/>
    </location>
</feature>
<dbReference type="NCBIfam" id="TIGR01444">
    <property type="entry name" value="fkbM_fam"/>
    <property type="match status" value="1"/>
</dbReference>
<dbReference type="GO" id="GO:0008168">
    <property type="term" value="F:methyltransferase activity"/>
    <property type="evidence" value="ECO:0007669"/>
    <property type="project" value="UniProtKB-KW"/>
</dbReference>
<evidence type="ECO:0000313" key="2">
    <source>
        <dbReference type="EMBL" id="UQT57297.1"/>
    </source>
</evidence>
<dbReference type="PANTHER" id="PTHR34203:SF15">
    <property type="entry name" value="SLL1173 PROTEIN"/>
    <property type="match status" value="1"/>
</dbReference>
<protein>
    <submittedName>
        <fullName evidence="2">FkbM family methyltransferase</fullName>
    </submittedName>
</protein>
<sequence length="310" mass="34401">MPPASLHRASELLVTLGRGYVRNAPGSLLKGPLAARYLNPHLRDHPRQRVVEAEFGARFACDSRDLIQRFISLYGAWEPHMTRWLQSRLRTGDTFVDVGANIGYFAVLGSRLVGSAGRVVAIEASGAFHERVLRHIEINGCDNVRAVNAAVSDRHETLTFILASSNNMGANSIVPYDGPAESSFEMKARPLPEILDEDELTRARVIKIDVEGAEGGVMRGLAPVLGQLRPDVEIAVEVTPERMAQLGDSIDELMDTMAGHGFRTYRLPTDYRPENYPRALRRPEPPVRWRGPIVGESELVFSRIDAETLR</sequence>
<proteinExistence type="predicted"/>
<keyword evidence="3" id="KW-1185">Reference proteome</keyword>
<dbReference type="PANTHER" id="PTHR34203">
    <property type="entry name" value="METHYLTRANSFERASE, FKBM FAMILY PROTEIN"/>
    <property type="match status" value="1"/>
</dbReference>
<evidence type="ECO:0000313" key="3">
    <source>
        <dbReference type="Proteomes" id="UP000829992"/>
    </source>
</evidence>
<accession>A0ABY4PWA6</accession>
<evidence type="ECO:0000259" key="1">
    <source>
        <dbReference type="Pfam" id="PF05050"/>
    </source>
</evidence>
<dbReference type="SUPFAM" id="SSF53335">
    <property type="entry name" value="S-adenosyl-L-methionine-dependent methyltransferases"/>
    <property type="match status" value="1"/>
</dbReference>
<dbReference type="Pfam" id="PF05050">
    <property type="entry name" value="Methyltransf_21"/>
    <property type="match status" value="1"/>
</dbReference>
<organism evidence="2 3">
    <name type="scientific">Streptomyces durmitorensis</name>
    <dbReference type="NCBI Taxonomy" id="319947"/>
    <lineage>
        <taxon>Bacteria</taxon>
        <taxon>Bacillati</taxon>
        <taxon>Actinomycetota</taxon>
        <taxon>Actinomycetes</taxon>
        <taxon>Kitasatosporales</taxon>
        <taxon>Streptomycetaceae</taxon>
        <taxon>Streptomyces</taxon>
    </lineage>
</organism>
<keyword evidence="2" id="KW-0489">Methyltransferase</keyword>
<reference evidence="2 3" key="1">
    <citation type="submission" date="2022-05" db="EMBL/GenBank/DDBJ databases">
        <authorList>
            <person name="Zhou X."/>
            <person name="Li K."/>
            <person name="Man Y."/>
        </authorList>
    </citation>
    <scope>NUCLEOTIDE SEQUENCE [LARGE SCALE GENOMIC DNA]</scope>
    <source>
        <strain evidence="2 3">MS405</strain>
    </source>
</reference>
<dbReference type="EMBL" id="CP097289">
    <property type="protein sequence ID" value="UQT57297.1"/>
    <property type="molecule type" value="Genomic_DNA"/>
</dbReference>
<gene>
    <name evidence="2" type="ORF">M4V62_20550</name>
</gene>
<name>A0ABY4PWA6_9ACTN</name>